<dbReference type="Proteomes" id="UP001184861">
    <property type="component" value="Unassembled WGS sequence"/>
</dbReference>
<evidence type="ECO:0000313" key="1">
    <source>
        <dbReference type="EMBL" id="MDR6529020.1"/>
    </source>
</evidence>
<reference evidence="1" key="1">
    <citation type="submission" date="2023-07" db="EMBL/GenBank/DDBJ databases">
        <title>Sorghum-associated microbial communities from plants grown in Nebraska, USA.</title>
        <authorList>
            <person name="Schachtman D."/>
        </authorList>
    </citation>
    <scope>NUCLEOTIDE SEQUENCE</scope>
    <source>
        <strain evidence="1">DS2360</strain>
    </source>
</reference>
<name>A0AAE3YEM1_9FLAO</name>
<organism evidence="1 2">
    <name type="scientific">Chryseobacterium rhizosphaerae</name>
    <dbReference type="NCBI Taxonomy" id="395937"/>
    <lineage>
        <taxon>Bacteria</taxon>
        <taxon>Pseudomonadati</taxon>
        <taxon>Bacteroidota</taxon>
        <taxon>Flavobacteriia</taxon>
        <taxon>Flavobacteriales</taxon>
        <taxon>Weeksellaceae</taxon>
        <taxon>Chryseobacterium group</taxon>
        <taxon>Chryseobacterium</taxon>
    </lineage>
</organism>
<proteinExistence type="predicted"/>
<evidence type="ECO:0000313" key="2">
    <source>
        <dbReference type="Proteomes" id="UP001184861"/>
    </source>
</evidence>
<accession>A0AAE3YEM1</accession>
<dbReference type="EMBL" id="JAVDQY010000007">
    <property type="protein sequence ID" value="MDR6529020.1"/>
    <property type="molecule type" value="Genomic_DNA"/>
</dbReference>
<sequence length="329" mass="39215">MNDFKDKSIILAVPNHFGLPKVFKKNLEYLGFKVFTVEHDCSQVKLSAEESLIHIYKKAFSNNRTFKAKMLAEKKEHPQLFFLDKISHADYALVVRPDLFSKNVLAKIQEKSTYTVAYQWDGMQRFPLAENTIQYFDSFFVFDERDTIRYPQTKHIHNFYFDYLPEKPEAKQDLFFVGTFMKDRIEELCNLSILFQEKNLKTNINVIYTKEKHIKKYREYPINFTRTGMSFEENMKNAKASKIILDFQNTIHKGLSFRVFEAVGYRKKLITNNELVKEYSFYNSSNIFLLNEYNMSDITHFLADDYRESSEEIYQKYSFTNWITCILTK</sequence>
<dbReference type="AlphaFoldDB" id="A0AAE3YEM1"/>
<dbReference type="RefSeq" id="WP_202271214.1">
    <property type="nucleotide sequence ID" value="NZ_JAVDQY010000007.1"/>
</dbReference>
<protein>
    <recommendedName>
        <fullName evidence="3">Lipopolysaccharide biosynthesis protein</fullName>
    </recommendedName>
</protein>
<evidence type="ECO:0008006" key="3">
    <source>
        <dbReference type="Google" id="ProtNLM"/>
    </source>
</evidence>
<gene>
    <name evidence="1" type="ORF">J2787_004461</name>
</gene>
<comment type="caution">
    <text evidence="1">The sequence shown here is derived from an EMBL/GenBank/DDBJ whole genome shotgun (WGS) entry which is preliminary data.</text>
</comment>